<keyword evidence="1" id="KW-0472">Membrane</keyword>
<dbReference type="EMBL" id="JBHUME010000005">
    <property type="protein sequence ID" value="MFD2612173.1"/>
    <property type="molecule type" value="Genomic_DNA"/>
</dbReference>
<evidence type="ECO:0000313" key="2">
    <source>
        <dbReference type="EMBL" id="MFD2612173.1"/>
    </source>
</evidence>
<gene>
    <name evidence="2" type="ORF">ACFSUF_06985</name>
</gene>
<dbReference type="RefSeq" id="WP_377601454.1">
    <property type="nucleotide sequence ID" value="NZ_JBHUME010000005.1"/>
</dbReference>
<name>A0ABW5PAF0_9BACL</name>
<protein>
    <recommendedName>
        <fullName evidence="4">Pilus assembly protein TadE</fullName>
    </recommendedName>
</protein>
<dbReference type="Proteomes" id="UP001597541">
    <property type="component" value="Unassembled WGS sequence"/>
</dbReference>
<reference evidence="3" key="1">
    <citation type="journal article" date="2019" name="Int. J. Syst. Evol. Microbiol.">
        <title>The Global Catalogue of Microorganisms (GCM) 10K type strain sequencing project: providing services to taxonomists for standard genome sequencing and annotation.</title>
        <authorList>
            <consortium name="The Broad Institute Genomics Platform"/>
            <consortium name="The Broad Institute Genome Sequencing Center for Infectious Disease"/>
            <person name="Wu L."/>
            <person name="Ma J."/>
        </authorList>
    </citation>
    <scope>NUCLEOTIDE SEQUENCE [LARGE SCALE GENOMIC DNA]</scope>
    <source>
        <strain evidence="3">KCTC 3950</strain>
    </source>
</reference>
<sequence>MGGKDSTFVLTGGICILRSTKGSIALEAAVSLPFFLAFVIALNVMIQMSIMQLALHTAVTETTKQIASHAYPVELMYLQAEASPLGQTLQTAAGHVKTAREAVAHAEELFGDFTYLIPDEMLDFAVWLKNYRQTAEQTAGEKAKLMLAKAFQPMFIQLTKKILPATMKLDATKLSLKEVILPVPGSREHAFVGITAEYTYTLPVPFIHKTVTLREQSYERAWVGN</sequence>
<comment type="caution">
    <text evidence="2">The sequence shown here is derived from an EMBL/GenBank/DDBJ whole genome shotgun (WGS) entry which is preliminary data.</text>
</comment>
<proteinExistence type="predicted"/>
<evidence type="ECO:0008006" key="4">
    <source>
        <dbReference type="Google" id="ProtNLM"/>
    </source>
</evidence>
<evidence type="ECO:0000313" key="3">
    <source>
        <dbReference type="Proteomes" id="UP001597541"/>
    </source>
</evidence>
<evidence type="ECO:0000256" key="1">
    <source>
        <dbReference type="SAM" id="Phobius"/>
    </source>
</evidence>
<organism evidence="2 3">
    <name type="scientific">Paenibacillus gansuensis</name>
    <dbReference type="NCBI Taxonomy" id="306542"/>
    <lineage>
        <taxon>Bacteria</taxon>
        <taxon>Bacillati</taxon>
        <taxon>Bacillota</taxon>
        <taxon>Bacilli</taxon>
        <taxon>Bacillales</taxon>
        <taxon>Paenibacillaceae</taxon>
        <taxon>Paenibacillus</taxon>
    </lineage>
</organism>
<keyword evidence="3" id="KW-1185">Reference proteome</keyword>
<feature type="transmembrane region" description="Helical" evidence="1">
    <location>
        <begin position="28"/>
        <end position="46"/>
    </location>
</feature>
<keyword evidence="1" id="KW-1133">Transmembrane helix</keyword>
<keyword evidence="1" id="KW-0812">Transmembrane</keyword>
<accession>A0ABW5PAF0</accession>